<reference evidence="2 3" key="1">
    <citation type="journal article" date="2014" name="Genome Announc.">
        <title>Complete Genome Sequences of Fish Pathogenic Weissella ceti Strains WS74 and WS105.</title>
        <authorList>
            <person name="Figueiredo H.C."/>
            <person name="Leal C.A."/>
            <person name="Dorella F.A."/>
            <person name="Carvalho A.F."/>
            <person name="Soares S.C."/>
            <person name="Pereira F.L."/>
            <person name="Azevedo V.A."/>
        </authorList>
    </citation>
    <scope>NUCLEOTIDE SEQUENCE [LARGE SCALE GENOMIC DNA]</scope>
    <source>
        <strain evidence="2 3">WS74</strain>
    </source>
</reference>
<gene>
    <name evidence="2" type="ORF">WS74_0824</name>
</gene>
<dbReference type="EMBL" id="CP009223">
    <property type="protein sequence ID" value="AIM63076.1"/>
    <property type="molecule type" value="Genomic_DNA"/>
</dbReference>
<sequence>MTLTKKQLRLVELVFEGNMTLAQMAEELNVSSKTITNWKNKPEFQEAMVETGNATINTNIGKLMRNVERIALDGKSDYVQLEASKYLLDKSGVGENQELDINFKPVEIIDDIKRQADK</sequence>
<name>A0A088GGH2_9LACO</name>
<dbReference type="AlphaFoldDB" id="A0A088GGH2"/>
<dbReference type="Gene3D" id="1.10.10.60">
    <property type="entry name" value="Homeodomain-like"/>
    <property type="match status" value="1"/>
</dbReference>
<evidence type="ECO:0000313" key="2">
    <source>
        <dbReference type="EMBL" id="AIM63076.1"/>
    </source>
</evidence>
<proteinExistence type="predicted"/>
<accession>A0A088GGH2</accession>
<evidence type="ECO:0000259" key="1">
    <source>
        <dbReference type="Pfam" id="PF13022"/>
    </source>
</evidence>
<feature type="domain" description="Homeodomain phBC6A51-type" evidence="1">
    <location>
        <begin position="2"/>
        <end position="92"/>
    </location>
</feature>
<evidence type="ECO:0000313" key="3">
    <source>
        <dbReference type="Proteomes" id="UP000029079"/>
    </source>
</evidence>
<dbReference type="KEGG" id="wct:WS74_0824"/>
<organism evidence="2 3">
    <name type="scientific">Weissella ceti</name>
    <dbReference type="NCBI Taxonomy" id="759620"/>
    <lineage>
        <taxon>Bacteria</taxon>
        <taxon>Bacillati</taxon>
        <taxon>Bacillota</taxon>
        <taxon>Bacilli</taxon>
        <taxon>Lactobacillales</taxon>
        <taxon>Lactobacillaceae</taxon>
        <taxon>Weissella</taxon>
    </lineage>
</organism>
<dbReference type="InterPro" id="IPR024978">
    <property type="entry name" value="Homeodomain_phBC6A51-type"/>
</dbReference>
<dbReference type="SUPFAM" id="SSF46689">
    <property type="entry name" value="Homeodomain-like"/>
    <property type="match status" value="1"/>
</dbReference>
<dbReference type="InterPro" id="IPR009057">
    <property type="entry name" value="Homeodomain-like_sf"/>
</dbReference>
<dbReference type="Pfam" id="PF13022">
    <property type="entry name" value="HTH_Tnp_1_2"/>
    <property type="match status" value="1"/>
</dbReference>
<keyword evidence="3" id="KW-1185">Reference proteome</keyword>
<dbReference type="Proteomes" id="UP000029079">
    <property type="component" value="Chromosome"/>
</dbReference>
<dbReference type="RefSeq" id="WP_038536246.1">
    <property type="nucleotide sequence ID" value="NZ_CP009223.1"/>
</dbReference>
<reference evidence="3" key="2">
    <citation type="submission" date="2014-08" db="EMBL/GenBank/DDBJ databases">
        <title>Complete genome of Weissella ceti strain WS74 isolated from diseased rainbow trout in Brazil.</title>
        <authorList>
            <person name="Figueiredo H.C.P."/>
            <person name="Leal C.A.G."/>
            <person name="Pereira F.L."/>
            <person name="Soares S.C."/>
            <person name="Dorella F.A."/>
            <person name="Carvalho A.F."/>
            <person name="Azevedo V.A.C."/>
        </authorList>
    </citation>
    <scope>NUCLEOTIDE SEQUENCE [LARGE SCALE GENOMIC DNA]</scope>
    <source>
        <strain evidence="3">WS74</strain>
    </source>
</reference>
<protein>
    <recommendedName>
        <fullName evidence="1">Homeodomain phBC6A51-type domain-containing protein</fullName>
    </recommendedName>
</protein>